<dbReference type="EMBL" id="JBHRYB010000016">
    <property type="protein sequence ID" value="MFC3681614.1"/>
    <property type="molecule type" value="Genomic_DNA"/>
</dbReference>
<keyword evidence="2" id="KW-0349">Heme</keyword>
<keyword evidence="1" id="KW-0813">Transport</keyword>
<keyword evidence="3" id="KW-0479">Metal-binding</keyword>
<evidence type="ECO:0000256" key="4">
    <source>
        <dbReference type="ARBA" id="ARBA00022982"/>
    </source>
</evidence>
<feature type="chain" id="PRO_5045180289" evidence="6">
    <location>
        <begin position="20"/>
        <end position="145"/>
    </location>
</feature>
<evidence type="ECO:0000256" key="3">
    <source>
        <dbReference type="ARBA" id="ARBA00022723"/>
    </source>
</evidence>
<gene>
    <name evidence="7" type="ORF">ACFOMG_16030</name>
</gene>
<reference evidence="8" key="1">
    <citation type="journal article" date="2019" name="Int. J. Syst. Evol. Microbiol.">
        <title>The Global Catalogue of Microorganisms (GCM) 10K type strain sequencing project: providing services to taxonomists for standard genome sequencing and annotation.</title>
        <authorList>
            <consortium name="The Broad Institute Genomics Platform"/>
            <consortium name="The Broad Institute Genome Sequencing Center for Infectious Disease"/>
            <person name="Wu L."/>
            <person name="Ma J."/>
        </authorList>
    </citation>
    <scope>NUCLEOTIDE SEQUENCE [LARGE SCALE GENOMIC DNA]</scope>
    <source>
        <strain evidence="8">KCTC 42424</strain>
    </source>
</reference>
<feature type="signal peptide" evidence="6">
    <location>
        <begin position="1"/>
        <end position="19"/>
    </location>
</feature>
<organism evidence="7 8">
    <name type="scientific">Bacterioplanoides pacificum</name>
    <dbReference type="NCBI Taxonomy" id="1171596"/>
    <lineage>
        <taxon>Bacteria</taxon>
        <taxon>Pseudomonadati</taxon>
        <taxon>Pseudomonadota</taxon>
        <taxon>Gammaproteobacteria</taxon>
        <taxon>Oceanospirillales</taxon>
        <taxon>Oceanospirillaceae</taxon>
        <taxon>Bacterioplanoides</taxon>
    </lineage>
</organism>
<dbReference type="Gene3D" id="1.20.120.10">
    <property type="entry name" value="Cytochrome c/b562"/>
    <property type="match status" value="1"/>
</dbReference>
<evidence type="ECO:0000313" key="8">
    <source>
        <dbReference type="Proteomes" id="UP001595722"/>
    </source>
</evidence>
<evidence type="ECO:0000256" key="5">
    <source>
        <dbReference type="ARBA" id="ARBA00023004"/>
    </source>
</evidence>
<dbReference type="PIRSF" id="PIRSF000027">
    <property type="entry name" value="Cytc_c_prime"/>
    <property type="match status" value="1"/>
</dbReference>
<comment type="caution">
    <text evidence="7">The sequence shown here is derived from an EMBL/GenBank/DDBJ whole genome shotgun (WGS) entry which is preliminary data.</text>
</comment>
<dbReference type="PROSITE" id="PS51009">
    <property type="entry name" value="CYTCII"/>
    <property type="match status" value="1"/>
</dbReference>
<dbReference type="InterPro" id="IPR010980">
    <property type="entry name" value="Cyt_c/b562"/>
</dbReference>
<dbReference type="Proteomes" id="UP001595722">
    <property type="component" value="Unassembled WGS sequence"/>
</dbReference>
<evidence type="ECO:0000256" key="2">
    <source>
        <dbReference type="ARBA" id="ARBA00022617"/>
    </source>
</evidence>
<dbReference type="SUPFAM" id="SSF47175">
    <property type="entry name" value="Cytochromes"/>
    <property type="match status" value="1"/>
</dbReference>
<evidence type="ECO:0000256" key="1">
    <source>
        <dbReference type="ARBA" id="ARBA00022448"/>
    </source>
</evidence>
<keyword evidence="4" id="KW-0249">Electron transport</keyword>
<name>A0ABV7VVP3_9GAMM</name>
<keyword evidence="6" id="KW-0732">Signal</keyword>
<accession>A0ABV7VVP3</accession>
<dbReference type="InterPro" id="IPR002321">
    <property type="entry name" value="Cyt_c_II"/>
</dbReference>
<proteinExistence type="predicted"/>
<keyword evidence="8" id="KW-1185">Reference proteome</keyword>
<evidence type="ECO:0000313" key="7">
    <source>
        <dbReference type="EMBL" id="MFC3681614.1"/>
    </source>
</evidence>
<keyword evidence="5" id="KW-0408">Iron</keyword>
<protein>
    <submittedName>
        <fullName evidence="7">C-type cytochrome</fullName>
    </submittedName>
</protein>
<sequence length="145" mass="15828">MKKIVMTVALATIASTSLADVKPFEAVEYRKGIFKAVKWQFGPIADMVKGKQDFNAEEMASRATNLAALSKMPLDGFRAGTYARATSALPVIEEKWDEFAGLMGKFETNTAALAEAAQSGDLKQIKPAFIQVAKTCKSCHDQYKD</sequence>
<dbReference type="RefSeq" id="WP_376868125.1">
    <property type="nucleotide sequence ID" value="NZ_JBHRYB010000016.1"/>
</dbReference>
<dbReference type="InterPro" id="IPR012127">
    <property type="entry name" value="Cyt_c_prime"/>
</dbReference>
<evidence type="ECO:0000256" key="6">
    <source>
        <dbReference type="SAM" id="SignalP"/>
    </source>
</evidence>
<dbReference type="Pfam" id="PF01322">
    <property type="entry name" value="Cytochrom_C_2"/>
    <property type="match status" value="1"/>
</dbReference>